<name>A0A1M4YER5_9ACTN</name>
<sequence length="216" mass="23047">MPKIFRKLSDGTIVLAKPPDMRAPLFGFSLCLVIGLLGDLLELGANTGEAQFVLIIFVPAIFITGLLRGRSVTVAVLGGALGETLMLINPSSIPLHSFTDVKRVFVFLLLDLANIVIFGALPASAGALYFNVRYRPFTIGTLFGVQLVTAIAIGLGRTQSVNLAEVFALLVAVLTFGLLFHIGQIRIGRMVAPCMLAVTVSAFFFVVVSAVLHPPH</sequence>
<dbReference type="Proteomes" id="UP000184295">
    <property type="component" value="Unassembled WGS sequence"/>
</dbReference>
<evidence type="ECO:0000256" key="1">
    <source>
        <dbReference type="SAM" id="Phobius"/>
    </source>
</evidence>
<dbReference type="RefSeq" id="WP_072792712.1">
    <property type="nucleotide sequence ID" value="NZ_FQUL01000066.1"/>
</dbReference>
<keyword evidence="3" id="KW-1185">Reference proteome</keyword>
<feature type="transmembrane region" description="Helical" evidence="1">
    <location>
        <begin position="137"/>
        <end position="155"/>
    </location>
</feature>
<feature type="transmembrane region" description="Helical" evidence="1">
    <location>
        <begin position="74"/>
        <end position="93"/>
    </location>
</feature>
<accession>A0A1M4YER5</accession>
<evidence type="ECO:0000313" key="2">
    <source>
        <dbReference type="EMBL" id="SHF04314.1"/>
    </source>
</evidence>
<dbReference type="AlphaFoldDB" id="A0A1M4YER5"/>
<reference evidence="3" key="1">
    <citation type="submission" date="2016-11" db="EMBL/GenBank/DDBJ databases">
        <authorList>
            <person name="Varghese N."/>
            <person name="Submissions S."/>
        </authorList>
    </citation>
    <scope>NUCLEOTIDE SEQUENCE [LARGE SCALE GENOMIC DNA]</scope>
    <source>
        <strain evidence="3">DSM 19514</strain>
    </source>
</reference>
<proteinExistence type="predicted"/>
<gene>
    <name evidence="2" type="ORF">SAMN02745225_02324</name>
</gene>
<dbReference type="EMBL" id="FQUL01000066">
    <property type="protein sequence ID" value="SHF04314.1"/>
    <property type="molecule type" value="Genomic_DNA"/>
</dbReference>
<feature type="transmembrane region" description="Helical" evidence="1">
    <location>
        <begin position="105"/>
        <end position="130"/>
    </location>
</feature>
<evidence type="ECO:0000313" key="3">
    <source>
        <dbReference type="Proteomes" id="UP000184295"/>
    </source>
</evidence>
<keyword evidence="1" id="KW-0812">Transmembrane</keyword>
<dbReference type="STRING" id="1121881.SAMN02745225_02324"/>
<feature type="transmembrane region" description="Helical" evidence="1">
    <location>
        <begin position="194"/>
        <end position="212"/>
    </location>
</feature>
<feature type="transmembrane region" description="Helical" evidence="1">
    <location>
        <begin position="161"/>
        <end position="182"/>
    </location>
</feature>
<protein>
    <submittedName>
        <fullName evidence="2">Uncharacterized protein</fullName>
    </submittedName>
</protein>
<keyword evidence="1" id="KW-0472">Membrane</keyword>
<organism evidence="2 3">
    <name type="scientific">Ferrithrix thermotolerans DSM 19514</name>
    <dbReference type="NCBI Taxonomy" id="1121881"/>
    <lineage>
        <taxon>Bacteria</taxon>
        <taxon>Bacillati</taxon>
        <taxon>Actinomycetota</taxon>
        <taxon>Acidimicrobiia</taxon>
        <taxon>Acidimicrobiales</taxon>
        <taxon>Acidimicrobiaceae</taxon>
        <taxon>Ferrithrix</taxon>
    </lineage>
</organism>
<keyword evidence="1" id="KW-1133">Transmembrane helix</keyword>
<feature type="transmembrane region" description="Helical" evidence="1">
    <location>
        <begin position="21"/>
        <end position="38"/>
    </location>
</feature>
<feature type="transmembrane region" description="Helical" evidence="1">
    <location>
        <begin position="50"/>
        <end position="67"/>
    </location>
</feature>